<sequence>MSSTFPRSSILVLTPTSIHSLVPSTIISQVSSLIDTHQLEDALALADQRKRRLEGNLIVNEDDVRSFSLPILWGFIVIRIIIDNHKTQKQEDEMRYVYQLIGIQCFAETRFEDAGKALFNGDFDPRVIISYFPDVVGRMFGDEDEMDVFRGVKERMPSQGGVGDLITKNLVRNYSPHLAPSSPPTAELFKILKQNSLDMLETFLRKWRTKRAIEREAGGSWGELCDPVVDTVLTKLYARSPARRKDLYALISDPSNSVVLSEVEPELRKAGLYNALCMLFGMKGGEEGRGRVLDLLKGLVEGTIKDDDVLDPLERLVSLVVEKKDRALTQKWGLWLVRRDLERGLKVSFFSSHSYIAPGITWYFSKQLLIPRETGKRREKPEEDVALLDQIEEANPAAGVQYLEYLVLRRRSNSRELHTRLAIACIDQVLGYLRDDVGVLKLWRAKAASFASSIRSSPSVPSSSSSTITPNTRTPTSPPSSTSLPRTQSFLAYYTSTTPDSPHKRARLKTILVLSLSELYDPDAVRRRLDEAGEKERGVLVFERALLEGKTQNHRAALELLVHELQDPISAEAYCTLGGEVVSERTLRSAAESAGLVGVAMFAAAFSSASPIQRERSGQGGKLQSQTGMRKIQAPSVITRQKTVDEGLKKELLKVLLEVYMDGDDQVNSERATHLLNSQAVNLDVVDVIELVPPLWPVNSMASFLVRSFRRTQHTLLEGKIVKNISVGQNLEVKDRSWKILQDEGAVIEEADPEDELEDGETEGEKGVLSEKIAEARGVVHALRLSVNGSGDGEGEKRNLRGLVDDAGGGEVGGDELV</sequence>
<reference evidence="2 3" key="1">
    <citation type="journal article" date="2008" name="Nature">
        <title>The genome of Laccaria bicolor provides insights into mycorrhizal symbiosis.</title>
        <authorList>
            <person name="Martin F."/>
            <person name="Aerts A."/>
            <person name="Ahren D."/>
            <person name="Brun A."/>
            <person name="Danchin E.G.J."/>
            <person name="Duchaussoy F."/>
            <person name="Gibon J."/>
            <person name="Kohler A."/>
            <person name="Lindquist E."/>
            <person name="Pereda V."/>
            <person name="Salamov A."/>
            <person name="Shapiro H.J."/>
            <person name="Wuyts J."/>
            <person name="Blaudez D."/>
            <person name="Buee M."/>
            <person name="Brokstein P."/>
            <person name="Canbaeck B."/>
            <person name="Cohen D."/>
            <person name="Courty P.E."/>
            <person name="Coutinho P.M."/>
            <person name="Delaruelle C."/>
            <person name="Detter J.C."/>
            <person name="Deveau A."/>
            <person name="DiFazio S."/>
            <person name="Duplessis S."/>
            <person name="Fraissinet-Tachet L."/>
            <person name="Lucic E."/>
            <person name="Frey-Klett P."/>
            <person name="Fourrey C."/>
            <person name="Feussner I."/>
            <person name="Gay G."/>
            <person name="Grimwood J."/>
            <person name="Hoegger P.J."/>
            <person name="Jain P."/>
            <person name="Kilaru S."/>
            <person name="Labbe J."/>
            <person name="Lin Y.C."/>
            <person name="Legue V."/>
            <person name="Le Tacon F."/>
            <person name="Marmeisse R."/>
            <person name="Melayah D."/>
            <person name="Montanini B."/>
            <person name="Muratet M."/>
            <person name="Nehls U."/>
            <person name="Niculita-Hirzel H."/>
            <person name="Oudot-Le Secq M.P."/>
            <person name="Peter M."/>
            <person name="Quesneville H."/>
            <person name="Rajashekar B."/>
            <person name="Reich M."/>
            <person name="Rouhier N."/>
            <person name="Schmutz J."/>
            <person name="Yin T."/>
            <person name="Chalot M."/>
            <person name="Henrissat B."/>
            <person name="Kuees U."/>
            <person name="Lucas S."/>
            <person name="Van de Peer Y."/>
            <person name="Podila G.K."/>
            <person name="Polle A."/>
            <person name="Pukkila P.J."/>
            <person name="Richardson P.M."/>
            <person name="Rouze P."/>
            <person name="Sanders I.R."/>
            <person name="Stajich J.E."/>
            <person name="Tunlid A."/>
            <person name="Tuskan G."/>
            <person name="Grigoriev I.V."/>
        </authorList>
    </citation>
    <scope>NUCLEOTIDE SEQUENCE [LARGE SCALE GENOMIC DNA]</scope>
    <source>
        <strain evidence="3">S238N-H82 / ATCC MYA-4686</strain>
    </source>
</reference>
<dbReference type="OrthoDB" id="10258882at2759"/>
<dbReference type="GO" id="GO:0016020">
    <property type="term" value="C:membrane"/>
    <property type="evidence" value="ECO:0007669"/>
    <property type="project" value="TreeGrafter"/>
</dbReference>
<accession>B0DPC4</accession>
<dbReference type="GO" id="GO:0034058">
    <property type="term" value="P:endosomal vesicle fusion"/>
    <property type="evidence" value="ECO:0007669"/>
    <property type="project" value="TreeGrafter"/>
</dbReference>
<dbReference type="PANTHER" id="PTHR12894">
    <property type="entry name" value="CNH DOMAIN CONTAINING"/>
    <property type="match status" value="1"/>
</dbReference>
<dbReference type="GeneID" id="6081447"/>
<dbReference type="PANTHER" id="PTHR12894:SF27">
    <property type="entry name" value="TRANSFORMING GROWTH FACTOR-BETA RECEPTOR-ASSOCIATED PROTEIN 1"/>
    <property type="match status" value="1"/>
</dbReference>
<evidence type="ECO:0000313" key="3">
    <source>
        <dbReference type="Proteomes" id="UP000001194"/>
    </source>
</evidence>
<evidence type="ECO:0000313" key="2">
    <source>
        <dbReference type="EMBL" id="EDR03594.1"/>
    </source>
</evidence>
<dbReference type="InParanoid" id="B0DPC4"/>
<evidence type="ECO:0000256" key="1">
    <source>
        <dbReference type="SAM" id="MobiDB-lite"/>
    </source>
</evidence>
<dbReference type="STRING" id="486041.B0DPC4"/>
<feature type="compositionally biased region" description="Acidic residues" evidence="1">
    <location>
        <begin position="749"/>
        <end position="762"/>
    </location>
</feature>
<dbReference type="InterPro" id="IPR032914">
    <property type="entry name" value="Vam6/VPS39/TRAP1"/>
</dbReference>
<keyword evidence="3" id="KW-1185">Reference proteome</keyword>
<dbReference type="Proteomes" id="UP000001194">
    <property type="component" value="Unassembled WGS sequence"/>
</dbReference>
<proteinExistence type="predicted"/>
<feature type="region of interest" description="Disordered" evidence="1">
    <location>
        <begin position="787"/>
        <end position="818"/>
    </location>
</feature>
<dbReference type="GO" id="GO:0005737">
    <property type="term" value="C:cytoplasm"/>
    <property type="evidence" value="ECO:0007669"/>
    <property type="project" value="TreeGrafter"/>
</dbReference>
<dbReference type="GO" id="GO:0006914">
    <property type="term" value="P:autophagy"/>
    <property type="evidence" value="ECO:0007669"/>
    <property type="project" value="TreeGrafter"/>
</dbReference>
<feature type="region of interest" description="Disordered" evidence="1">
    <location>
        <begin position="749"/>
        <end position="768"/>
    </location>
</feature>
<name>B0DPC4_LACBS</name>
<protein>
    <submittedName>
        <fullName evidence="2">Predicted protein</fullName>
    </submittedName>
</protein>
<dbReference type="RefSeq" id="XP_001885742.1">
    <property type="nucleotide sequence ID" value="XM_001885707.1"/>
</dbReference>
<dbReference type="AlphaFoldDB" id="B0DPC4"/>
<feature type="region of interest" description="Disordered" evidence="1">
    <location>
        <begin position="454"/>
        <end position="485"/>
    </location>
</feature>
<dbReference type="HOGENOM" id="CLU_004400_1_0_1"/>
<gene>
    <name evidence="2" type="ORF">LACBIDRAFT_307082</name>
</gene>
<dbReference type="KEGG" id="lbc:LACBIDRAFT_307082"/>
<organism evidence="3">
    <name type="scientific">Laccaria bicolor (strain S238N-H82 / ATCC MYA-4686)</name>
    <name type="common">Bicoloured deceiver</name>
    <name type="synonym">Laccaria laccata var. bicolor</name>
    <dbReference type="NCBI Taxonomy" id="486041"/>
    <lineage>
        <taxon>Eukaryota</taxon>
        <taxon>Fungi</taxon>
        <taxon>Dikarya</taxon>
        <taxon>Basidiomycota</taxon>
        <taxon>Agaricomycotina</taxon>
        <taxon>Agaricomycetes</taxon>
        <taxon>Agaricomycetidae</taxon>
        <taxon>Agaricales</taxon>
        <taxon>Agaricineae</taxon>
        <taxon>Hydnangiaceae</taxon>
        <taxon>Laccaria</taxon>
    </lineage>
</organism>
<dbReference type="EMBL" id="DS547123">
    <property type="protein sequence ID" value="EDR03594.1"/>
    <property type="molecule type" value="Genomic_DNA"/>
</dbReference>